<feature type="transmembrane region" description="Helical" evidence="2">
    <location>
        <begin position="566"/>
        <end position="586"/>
    </location>
</feature>
<keyword evidence="4" id="KW-1185">Reference proteome</keyword>
<evidence type="ECO:0000313" key="3">
    <source>
        <dbReference type="EMBL" id="CAI5439916.1"/>
    </source>
</evidence>
<name>A0A9P1I8B2_9PELO</name>
<keyword evidence="2" id="KW-1133">Transmembrane helix</keyword>
<feature type="region of interest" description="Disordered" evidence="1">
    <location>
        <begin position="611"/>
        <end position="665"/>
    </location>
</feature>
<feature type="transmembrane region" description="Helical" evidence="2">
    <location>
        <begin position="340"/>
        <end position="362"/>
    </location>
</feature>
<keyword evidence="2" id="KW-0472">Membrane</keyword>
<protein>
    <submittedName>
        <fullName evidence="3">Uncharacterized protein</fullName>
    </submittedName>
</protein>
<gene>
    <name evidence="3" type="ORF">CAMP_LOCUS2553</name>
</gene>
<proteinExistence type="predicted"/>
<comment type="caution">
    <text evidence="3">The sequence shown here is derived from an EMBL/GenBank/DDBJ whole genome shotgun (WGS) entry which is preliminary data.</text>
</comment>
<feature type="compositionally biased region" description="Basic and acidic residues" evidence="1">
    <location>
        <begin position="611"/>
        <end position="642"/>
    </location>
</feature>
<evidence type="ECO:0000256" key="2">
    <source>
        <dbReference type="SAM" id="Phobius"/>
    </source>
</evidence>
<reference evidence="3" key="1">
    <citation type="submission" date="2022-11" db="EMBL/GenBank/DDBJ databases">
        <authorList>
            <person name="Kikuchi T."/>
        </authorList>
    </citation>
    <scope>NUCLEOTIDE SEQUENCE</scope>
    <source>
        <strain evidence="3">PS1010</strain>
    </source>
</reference>
<organism evidence="3 4">
    <name type="scientific">Caenorhabditis angaria</name>
    <dbReference type="NCBI Taxonomy" id="860376"/>
    <lineage>
        <taxon>Eukaryota</taxon>
        <taxon>Metazoa</taxon>
        <taxon>Ecdysozoa</taxon>
        <taxon>Nematoda</taxon>
        <taxon>Chromadorea</taxon>
        <taxon>Rhabditida</taxon>
        <taxon>Rhabditina</taxon>
        <taxon>Rhabditomorpha</taxon>
        <taxon>Rhabditoidea</taxon>
        <taxon>Rhabditidae</taxon>
        <taxon>Peloderinae</taxon>
        <taxon>Caenorhabditis</taxon>
    </lineage>
</organism>
<feature type="transmembrane region" description="Helical" evidence="2">
    <location>
        <begin position="88"/>
        <end position="112"/>
    </location>
</feature>
<evidence type="ECO:0000313" key="4">
    <source>
        <dbReference type="Proteomes" id="UP001152747"/>
    </source>
</evidence>
<dbReference type="EMBL" id="CANHGI010000001">
    <property type="protein sequence ID" value="CAI5439916.1"/>
    <property type="molecule type" value="Genomic_DNA"/>
</dbReference>
<feature type="transmembrane region" description="Helical" evidence="2">
    <location>
        <begin position="301"/>
        <end position="328"/>
    </location>
</feature>
<accession>A0A9P1I8B2</accession>
<sequence>MDPQVGGGKRSKKDTKSTSTTLKISATKSTLKTSATKSTLATPATTPTTATATATTKNTPKTTAKPAKTKAISEQGYDPEEGPPGRSLFITIGIWFLVIILIAGGVMFGLILTQSKIDDTPKKILQQHKEDTVKSIDKAIQVVQTFPVLFDNFALEQMSPELFKIIRKELNVEDLKESDFYKEDDSLPYGAVFTTLGKNCPPLPTGFNVENFLSLWNNGTNMQREQLKKIISPFIAQEKSFSDTLKSESEKPGRFSQRRVVMYSEDIITMLHDYKEITVARYDSLIKSYEDQEESRNVAELAHLIFVIILYAINLINFGAIIIVFILFQKGKIKLKTLNKSSIILFIISLVFAFGLIIYSVFGTAGLSPFGYECKLSSNVQNPDKKFTNFDGQVTDLGKIAGSCENGASIFSKTSPFLNFDKIKRSLNGFEKVVINFAENLQFKANLDDKKIIHMKSTLDAELSDLLKYQKNGTCLTPGGRTNIALMIGALENIKTALVTLETRSKEFPNKNIQPMLSAYIKTSFDSLRNVSEAAVDSMNSIFDSIDISCQEVPTAACDDRLKDNISGWILFFVFFLNALLAKLLYTIPAREFQMNHEFEKKINALKEEVEDPTKSVDKKQVKTEKDRTKSLETALIKKEQKSSNQPENGENPDTDATGTPAVKF</sequence>
<feature type="compositionally biased region" description="Low complexity" evidence="1">
    <location>
        <begin position="17"/>
        <end position="70"/>
    </location>
</feature>
<keyword evidence="2" id="KW-0812">Transmembrane</keyword>
<evidence type="ECO:0000256" key="1">
    <source>
        <dbReference type="SAM" id="MobiDB-lite"/>
    </source>
</evidence>
<dbReference type="AlphaFoldDB" id="A0A9P1I8B2"/>
<feature type="region of interest" description="Disordered" evidence="1">
    <location>
        <begin position="1"/>
        <end position="82"/>
    </location>
</feature>
<dbReference type="Proteomes" id="UP001152747">
    <property type="component" value="Unassembled WGS sequence"/>
</dbReference>